<name>A0A344J8N9_9GAMM</name>
<keyword evidence="4" id="KW-1185">Reference proteome</keyword>
<dbReference type="Pfam" id="PF11304">
    <property type="entry name" value="DUF3106"/>
    <property type="match status" value="1"/>
</dbReference>
<dbReference type="RefSeq" id="WP_112927604.1">
    <property type="nucleotide sequence ID" value="NZ_CP029556.1"/>
</dbReference>
<accession>A0A344J8N9</accession>
<gene>
    <name evidence="3" type="ORF">DCD74_01290</name>
</gene>
<evidence type="ECO:0000256" key="2">
    <source>
        <dbReference type="SAM" id="SignalP"/>
    </source>
</evidence>
<feature type="signal peptide" evidence="2">
    <location>
        <begin position="1"/>
        <end position="22"/>
    </location>
</feature>
<reference evidence="4" key="1">
    <citation type="submission" date="2018-05" db="EMBL/GenBank/DDBJ databases">
        <title>Luteimonas pekinense sp. nov., isolated from human Meibomian gland secretions, Beijing, China.</title>
        <authorList>
            <person name="Wen T."/>
            <person name="Bai H."/>
            <person name="Lv H."/>
        </authorList>
    </citation>
    <scope>NUCLEOTIDE SEQUENCE [LARGE SCALE GENOMIC DNA]</scope>
    <source>
        <strain evidence="4">83-4</strain>
    </source>
</reference>
<evidence type="ECO:0000313" key="4">
    <source>
        <dbReference type="Proteomes" id="UP000251842"/>
    </source>
</evidence>
<dbReference type="EMBL" id="CP029556">
    <property type="protein sequence ID" value="AXA85399.1"/>
    <property type="molecule type" value="Genomic_DNA"/>
</dbReference>
<protein>
    <submittedName>
        <fullName evidence="3">Exodeoxyribonuclease VII large subunit</fullName>
    </submittedName>
</protein>
<keyword evidence="2" id="KW-0732">Signal</keyword>
<sequence length="146" mass="16921">MKKTLPRLALLALALAPFGAFAEPPAPVPPLPEWNQLTAAQREVLIAPMRERWNASPEERARMYRHAQRWQAMTPEQRARARRGMHRWEGMPPQDRIQARRIFGAVRGMTPEQRKAFLEQWKTMSPAQREVWLKAHAPPVPPPPRD</sequence>
<feature type="chain" id="PRO_5016980328" evidence="2">
    <location>
        <begin position="23"/>
        <end position="146"/>
    </location>
</feature>
<evidence type="ECO:0000313" key="3">
    <source>
        <dbReference type="EMBL" id="AXA85399.1"/>
    </source>
</evidence>
<dbReference type="Proteomes" id="UP000251842">
    <property type="component" value="Chromosome"/>
</dbReference>
<feature type="region of interest" description="Disordered" evidence="1">
    <location>
        <begin position="67"/>
        <end position="94"/>
    </location>
</feature>
<dbReference type="InterPro" id="IPR021455">
    <property type="entry name" value="DUF3106"/>
</dbReference>
<dbReference type="KEGG" id="lue:DCD74_01290"/>
<evidence type="ECO:0000256" key="1">
    <source>
        <dbReference type="SAM" id="MobiDB-lite"/>
    </source>
</evidence>
<dbReference type="OrthoDB" id="5797406at2"/>
<proteinExistence type="predicted"/>
<dbReference type="AlphaFoldDB" id="A0A344J8N9"/>
<organism evidence="3 4">
    <name type="scientific">Solilutibacter oculi</name>
    <dbReference type="NCBI Taxonomy" id="2698682"/>
    <lineage>
        <taxon>Bacteria</taxon>
        <taxon>Pseudomonadati</taxon>
        <taxon>Pseudomonadota</taxon>
        <taxon>Gammaproteobacteria</taxon>
        <taxon>Lysobacterales</taxon>
        <taxon>Lysobacteraceae</taxon>
        <taxon>Solilutibacter</taxon>
    </lineage>
</organism>